<feature type="coiled-coil region" evidence="4">
    <location>
        <begin position="277"/>
        <end position="304"/>
    </location>
</feature>
<sequence>MGAGASARLAAATAPLSGQQVEAVLRGFSEADRRKIGSALGTFGGSERTAASSSSAPPPSVAAQAHKQQAVTASKKAADVGNGGAGEYHITADDELEFELNQQERLFQQCMRSKISRDAKKKKDKQEKREADEKKRKQALEDAFDGEVEKLLTFVSDGWPIDTADAYGTTLLSEAAAGGSPDAIQVLLGSGADANTQGRNKRTPLWRASNAGYTECVQLLLRAGGDPRTPDEAGVKPYNVANGVEVKMLLECWDVSVTETLKEAKGAALKMRDAVRKDKEKKQRSEMEEALMQAKRKVQIAKTEVARKLKLVVTKLSA</sequence>
<evidence type="ECO:0000256" key="4">
    <source>
        <dbReference type="SAM" id="Coils"/>
    </source>
</evidence>
<proteinExistence type="predicted"/>
<protein>
    <submittedName>
        <fullName evidence="6">Uncharacterized protein</fullName>
    </submittedName>
</protein>
<feature type="region of interest" description="Disordered" evidence="5">
    <location>
        <begin position="39"/>
        <end position="74"/>
    </location>
</feature>
<evidence type="ECO:0000313" key="7">
    <source>
        <dbReference type="Proteomes" id="UP000626109"/>
    </source>
</evidence>
<evidence type="ECO:0000313" key="6">
    <source>
        <dbReference type="EMBL" id="CAE8689032.1"/>
    </source>
</evidence>
<feature type="compositionally biased region" description="Basic and acidic residues" evidence="5">
    <location>
        <begin position="124"/>
        <end position="138"/>
    </location>
</feature>
<dbReference type="SMART" id="SM00248">
    <property type="entry name" value="ANK"/>
    <property type="match status" value="2"/>
</dbReference>
<dbReference type="GO" id="GO:0085020">
    <property type="term" value="P:protein K6-linked ubiquitination"/>
    <property type="evidence" value="ECO:0007669"/>
    <property type="project" value="TreeGrafter"/>
</dbReference>
<dbReference type="AlphaFoldDB" id="A0A813K1C8"/>
<dbReference type="Pfam" id="PF12796">
    <property type="entry name" value="Ank_2"/>
    <property type="match status" value="1"/>
</dbReference>
<dbReference type="InterPro" id="IPR036770">
    <property type="entry name" value="Ankyrin_rpt-contain_sf"/>
</dbReference>
<dbReference type="GO" id="GO:0004842">
    <property type="term" value="F:ubiquitin-protein transferase activity"/>
    <property type="evidence" value="ECO:0007669"/>
    <property type="project" value="TreeGrafter"/>
</dbReference>
<gene>
    <name evidence="6" type="ORF">PGLA2088_LOCUS26278</name>
</gene>
<dbReference type="PROSITE" id="PS50297">
    <property type="entry name" value="ANK_REP_REGION"/>
    <property type="match status" value="2"/>
</dbReference>
<dbReference type="Proteomes" id="UP000626109">
    <property type="component" value="Unassembled WGS sequence"/>
</dbReference>
<keyword evidence="2 3" id="KW-0040">ANK repeat</keyword>
<reference evidence="6" key="1">
    <citation type="submission" date="2021-02" db="EMBL/GenBank/DDBJ databases">
        <authorList>
            <person name="Dougan E. K."/>
            <person name="Rhodes N."/>
            <person name="Thang M."/>
            <person name="Chan C."/>
        </authorList>
    </citation>
    <scope>NUCLEOTIDE SEQUENCE</scope>
</reference>
<evidence type="ECO:0000256" key="3">
    <source>
        <dbReference type="PROSITE-ProRule" id="PRU00023"/>
    </source>
</evidence>
<dbReference type="EMBL" id="CAJNNW010027001">
    <property type="protein sequence ID" value="CAE8689032.1"/>
    <property type="molecule type" value="Genomic_DNA"/>
</dbReference>
<dbReference type="PANTHER" id="PTHR24171">
    <property type="entry name" value="ANKYRIN REPEAT DOMAIN-CONTAINING PROTEIN 39-RELATED"/>
    <property type="match status" value="1"/>
</dbReference>
<organism evidence="6 7">
    <name type="scientific">Polarella glacialis</name>
    <name type="common">Dinoflagellate</name>
    <dbReference type="NCBI Taxonomy" id="89957"/>
    <lineage>
        <taxon>Eukaryota</taxon>
        <taxon>Sar</taxon>
        <taxon>Alveolata</taxon>
        <taxon>Dinophyceae</taxon>
        <taxon>Suessiales</taxon>
        <taxon>Suessiaceae</taxon>
        <taxon>Polarella</taxon>
    </lineage>
</organism>
<keyword evidence="1" id="KW-0677">Repeat</keyword>
<evidence type="ECO:0000256" key="5">
    <source>
        <dbReference type="SAM" id="MobiDB-lite"/>
    </source>
</evidence>
<name>A0A813K1C8_POLGL</name>
<feature type="region of interest" description="Disordered" evidence="5">
    <location>
        <begin position="112"/>
        <end position="138"/>
    </location>
</feature>
<dbReference type="PROSITE" id="PS50088">
    <property type="entry name" value="ANK_REPEAT"/>
    <property type="match status" value="2"/>
</dbReference>
<feature type="repeat" description="ANK" evidence="3">
    <location>
        <begin position="167"/>
        <end position="199"/>
    </location>
</feature>
<dbReference type="PANTHER" id="PTHR24171:SF8">
    <property type="entry name" value="BRCA1-ASSOCIATED RING DOMAIN PROTEIN 1"/>
    <property type="match status" value="1"/>
</dbReference>
<comment type="caution">
    <text evidence="6">The sequence shown here is derived from an EMBL/GenBank/DDBJ whole genome shotgun (WGS) entry which is preliminary data.</text>
</comment>
<evidence type="ECO:0000256" key="1">
    <source>
        <dbReference type="ARBA" id="ARBA00022737"/>
    </source>
</evidence>
<dbReference type="InterPro" id="IPR002110">
    <property type="entry name" value="Ankyrin_rpt"/>
</dbReference>
<feature type="repeat" description="ANK" evidence="3">
    <location>
        <begin position="200"/>
        <end position="232"/>
    </location>
</feature>
<keyword evidence="4" id="KW-0175">Coiled coil</keyword>
<dbReference type="SUPFAM" id="SSF48403">
    <property type="entry name" value="Ankyrin repeat"/>
    <property type="match status" value="1"/>
</dbReference>
<accession>A0A813K1C8</accession>
<dbReference type="Gene3D" id="1.25.40.20">
    <property type="entry name" value="Ankyrin repeat-containing domain"/>
    <property type="match status" value="1"/>
</dbReference>
<evidence type="ECO:0000256" key="2">
    <source>
        <dbReference type="ARBA" id="ARBA00023043"/>
    </source>
</evidence>